<reference evidence="1 2" key="2">
    <citation type="journal article" date="2013" name="Plant Cell Physiol.">
        <title>Rice Annotation Project Database (RAP-DB): an integrative and interactive database for rice genomics.</title>
        <authorList>
            <person name="Sakai H."/>
            <person name="Lee S.S."/>
            <person name="Tanaka T."/>
            <person name="Numa H."/>
            <person name="Kim J."/>
            <person name="Kawahara Y."/>
            <person name="Wakimoto H."/>
            <person name="Yang C.C."/>
            <person name="Iwamoto M."/>
            <person name="Abe T."/>
            <person name="Yamada Y."/>
            <person name="Muto A."/>
            <person name="Inokuchi H."/>
            <person name="Ikemura T."/>
            <person name="Matsumoto T."/>
            <person name="Sasaki T."/>
            <person name="Itoh T."/>
        </authorList>
    </citation>
    <scope>NUCLEOTIDE SEQUENCE [LARGE SCALE GENOMIC DNA]</scope>
    <source>
        <strain evidence="2">cv. Nipponbare</strain>
    </source>
</reference>
<accession>A0A0P0V5Z1</accession>
<sequence length="87" mass="9235">MWTPSQLAKLAGDPQTLAVLLHVMPVWYGPSPPQHSSRGIYGVLTVVLGVLEELQGGAVVVGVDEPHAGVLRPEAGDLLHQRLVVLP</sequence>
<name>A0A0P0V5Z1_ORYSJ</name>
<gene>
    <name evidence="1" type="ordered locus">Os01g0650950</name>
    <name evidence="1" type="ORF">OSNPB_010650950</name>
</gene>
<dbReference type="InParanoid" id="A0A0P0V5Z1"/>
<organism evidence="1 2">
    <name type="scientific">Oryza sativa subsp. japonica</name>
    <name type="common">Rice</name>
    <dbReference type="NCBI Taxonomy" id="39947"/>
    <lineage>
        <taxon>Eukaryota</taxon>
        <taxon>Viridiplantae</taxon>
        <taxon>Streptophyta</taxon>
        <taxon>Embryophyta</taxon>
        <taxon>Tracheophyta</taxon>
        <taxon>Spermatophyta</taxon>
        <taxon>Magnoliopsida</taxon>
        <taxon>Liliopsida</taxon>
        <taxon>Poales</taxon>
        <taxon>Poaceae</taxon>
        <taxon>BOP clade</taxon>
        <taxon>Oryzoideae</taxon>
        <taxon>Oryzeae</taxon>
        <taxon>Oryzinae</taxon>
        <taxon>Oryza</taxon>
        <taxon>Oryza sativa</taxon>
    </lineage>
</organism>
<proteinExistence type="predicted"/>
<dbReference type="AlphaFoldDB" id="A0A0P0V5Z1"/>
<dbReference type="Gramene" id="Os01t0650950-00">
    <property type="protein sequence ID" value="Os01t0650950-00"/>
    <property type="gene ID" value="Os01g0650950"/>
</dbReference>
<dbReference type="PaxDb" id="39947-A0A0P0V5Z1"/>
<keyword evidence="2" id="KW-1185">Reference proteome</keyword>
<dbReference type="Proteomes" id="UP000059680">
    <property type="component" value="Chromosome 1"/>
</dbReference>
<evidence type="ECO:0000313" key="2">
    <source>
        <dbReference type="Proteomes" id="UP000059680"/>
    </source>
</evidence>
<dbReference type="EMBL" id="AP014957">
    <property type="protein sequence ID" value="BAS73444.1"/>
    <property type="molecule type" value="Genomic_DNA"/>
</dbReference>
<reference evidence="2" key="1">
    <citation type="journal article" date="2005" name="Nature">
        <title>The map-based sequence of the rice genome.</title>
        <authorList>
            <consortium name="International rice genome sequencing project (IRGSP)"/>
            <person name="Matsumoto T."/>
            <person name="Wu J."/>
            <person name="Kanamori H."/>
            <person name="Katayose Y."/>
            <person name="Fujisawa M."/>
            <person name="Namiki N."/>
            <person name="Mizuno H."/>
            <person name="Yamamoto K."/>
            <person name="Antonio B.A."/>
            <person name="Baba T."/>
            <person name="Sakata K."/>
            <person name="Nagamura Y."/>
            <person name="Aoki H."/>
            <person name="Arikawa K."/>
            <person name="Arita K."/>
            <person name="Bito T."/>
            <person name="Chiden Y."/>
            <person name="Fujitsuka N."/>
            <person name="Fukunaka R."/>
            <person name="Hamada M."/>
            <person name="Harada C."/>
            <person name="Hayashi A."/>
            <person name="Hijishita S."/>
            <person name="Honda M."/>
            <person name="Hosokawa S."/>
            <person name="Ichikawa Y."/>
            <person name="Idonuma A."/>
            <person name="Iijima M."/>
            <person name="Ikeda M."/>
            <person name="Ikeno M."/>
            <person name="Ito K."/>
            <person name="Ito S."/>
            <person name="Ito T."/>
            <person name="Ito Y."/>
            <person name="Ito Y."/>
            <person name="Iwabuchi A."/>
            <person name="Kamiya K."/>
            <person name="Karasawa W."/>
            <person name="Kurita K."/>
            <person name="Katagiri S."/>
            <person name="Kikuta A."/>
            <person name="Kobayashi H."/>
            <person name="Kobayashi N."/>
            <person name="Machita K."/>
            <person name="Maehara T."/>
            <person name="Masukawa M."/>
            <person name="Mizubayashi T."/>
            <person name="Mukai Y."/>
            <person name="Nagasaki H."/>
            <person name="Nagata Y."/>
            <person name="Naito S."/>
            <person name="Nakashima M."/>
            <person name="Nakama Y."/>
            <person name="Nakamichi Y."/>
            <person name="Nakamura M."/>
            <person name="Meguro A."/>
            <person name="Negishi M."/>
            <person name="Ohta I."/>
            <person name="Ohta T."/>
            <person name="Okamoto M."/>
            <person name="Ono N."/>
            <person name="Saji S."/>
            <person name="Sakaguchi M."/>
            <person name="Sakai K."/>
            <person name="Shibata M."/>
            <person name="Shimokawa T."/>
            <person name="Song J."/>
            <person name="Takazaki Y."/>
            <person name="Terasawa K."/>
            <person name="Tsugane M."/>
            <person name="Tsuji K."/>
            <person name="Ueda S."/>
            <person name="Waki K."/>
            <person name="Yamagata H."/>
            <person name="Yamamoto M."/>
            <person name="Yamamoto S."/>
            <person name="Yamane H."/>
            <person name="Yoshiki S."/>
            <person name="Yoshihara R."/>
            <person name="Yukawa K."/>
            <person name="Zhong H."/>
            <person name="Yano M."/>
            <person name="Yuan Q."/>
            <person name="Ouyang S."/>
            <person name="Liu J."/>
            <person name="Jones K.M."/>
            <person name="Gansberger K."/>
            <person name="Moffat K."/>
            <person name="Hill J."/>
            <person name="Bera J."/>
            <person name="Fadrosh D."/>
            <person name="Jin S."/>
            <person name="Johri S."/>
            <person name="Kim M."/>
            <person name="Overton L."/>
            <person name="Reardon M."/>
            <person name="Tsitrin T."/>
            <person name="Vuong H."/>
            <person name="Weaver B."/>
            <person name="Ciecko A."/>
            <person name="Tallon L."/>
            <person name="Jackson J."/>
            <person name="Pai G."/>
            <person name="Aken S.V."/>
            <person name="Utterback T."/>
            <person name="Reidmuller S."/>
            <person name="Feldblyum T."/>
            <person name="Hsiao J."/>
            <person name="Zismann V."/>
            <person name="Iobst S."/>
            <person name="de Vazeille A.R."/>
            <person name="Buell C.R."/>
            <person name="Ying K."/>
            <person name="Li Y."/>
            <person name="Lu T."/>
            <person name="Huang Y."/>
            <person name="Zhao Q."/>
            <person name="Feng Q."/>
            <person name="Zhang L."/>
            <person name="Zhu J."/>
            <person name="Weng Q."/>
            <person name="Mu J."/>
            <person name="Lu Y."/>
            <person name="Fan D."/>
            <person name="Liu Y."/>
            <person name="Guan J."/>
            <person name="Zhang Y."/>
            <person name="Yu S."/>
            <person name="Liu X."/>
            <person name="Zhang Y."/>
            <person name="Hong G."/>
            <person name="Han B."/>
            <person name="Choisne N."/>
            <person name="Demange N."/>
            <person name="Orjeda G."/>
            <person name="Samain S."/>
            <person name="Cattolico L."/>
            <person name="Pelletier E."/>
            <person name="Couloux A."/>
            <person name="Segurens B."/>
            <person name="Wincker P."/>
            <person name="D'Hont A."/>
            <person name="Scarpelli C."/>
            <person name="Weissenbach J."/>
            <person name="Salanoubat M."/>
            <person name="Quetier F."/>
            <person name="Yu Y."/>
            <person name="Kim H.R."/>
            <person name="Rambo T."/>
            <person name="Currie J."/>
            <person name="Collura K."/>
            <person name="Luo M."/>
            <person name="Yang T."/>
            <person name="Ammiraju J.S.S."/>
            <person name="Engler F."/>
            <person name="Soderlund C."/>
            <person name="Wing R.A."/>
            <person name="Palmer L.E."/>
            <person name="de la Bastide M."/>
            <person name="Spiegel L."/>
            <person name="Nascimento L."/>
            <person name="Zutavern T."/>
            <person name="O'Shaughnessy A."/>
            <person name="Dike S."/>
            <person name="Dedhia N."/>
            <person name="Preston R."/>
            <person name="Balija V."/>
            <person name="McCombie W.R."/>
            <person name="Chow T."/>
            <person name="Chen H."/>
            <person name="Chung M."/>
            <person name="Chen C."/>
            <person name="Shaw J."/>
            <person name="Wu H."/>
            <person name="Hsiao K."/>
            <person name="Chao Y."/>
            <person name="Chu M."/>
            <person name="Cheng C."/>
            <person name="Hour A."/>
            <person name="Lee P."/>
            <person name="Lin S."/>
            <person name="Lin Y."/>
            <person name="Liou J."/>
            <person name="Liu S."/>
            <person name="Hsing Y."/>
            <person name="Raghuvanshi S."/>
            <person name="Mohanty A."/>
            <person name="Bharti A.K."/>
            <person name="Gaur A."/>
            <person name="Gupta V."/>
            <person name="Kumar D."/>
            <person name="Ravi V."/>
            <person name="Vij S."/>
            <person name="Kapur A."/>
            <person name="Khurana P."/>
            <person name="Khurana P."/>
            <person name="Khurana J.P."/>
            <person name="Tyagi A.K."/>
            <person name="Gaikwad K."/>
            <person name="Singh A."/>
            <person name="Dalal V."/>
            <person name="Srivastava S."/>
            <person name="Dixit A."/>
            <person name="Pal A.K."/>
            <person name="Ghazi I.A."/>
            <person name="Yadav M."/>
            <person name="Pandit A."/>
            <person name="Bhargava A."/>
            <person name="Sureshbabu K."/>
            <person name="Batra K."/>
            <person name="Sharma T.R."/>
            <person name="Mohapatra T."/>
            <person name="Singh N.K."/>
            <person name="Messing J."/>
            <person name="Nelson A.B."/>
            <person name="Fuks G."/>
            <person name="Kavchok S."/>
            <person name="Keizer G."/>
            <person name="Linton E."/>
            <person name="Llaca V."/>
            <person name="Song R."/>
            <person name="Tanyolac B."/>
            <person name="Young S."/>
            <person name="Ho-Il K."/>
            <person name="Hahn J.H."/>
            <person name="Sangsakoo G."/>
            <person name="Vanavichit A."/>
            <person name="de Mattos Luiz.A.T."/>
            <person name="Zimmer P.D."/>
            <person name="Malone G."/>
            <person name="Dellagostin O."/>
            <person name="de Oliveira A.C."/>
            <person name="Bevan M."/>
            <person name="Bancroft I."/>
            <person name="Minx P."/>
            <person name="Cordum H."/>
            <person name="Wilson R."/>
            <person name="Cheng Z."/>
            <person name="Jin W."/>
            <person name="Jiang J."/>
            <person name="Leong S.A."/>
            <person name="Iwama H."/>
            <person name="Gojobori T."/>
            <person name="Itoh T."/>
            <person name="Niimura Y."/>
            <person name="Fujii Y."/>
            <person name="Habara T."/>
            <person name="Sakai H."/>
            <person name="Sato Y."/>
            <person name="Wilson G."/>
            <person name="Kumar K."/>
            <person name="McCouch S."/>
            <person name="Juretic N."/>
            <person name="Hoen D."/>
            <person name="Wright S."/>
            <person name="Bruskiewich R."/>
            <person name="Bureau T."/>
            <person name="Miyao A."/>
            <person name="Hirochika H."/>
            <person name="Nishikawa T."/>
            <person name="Kadowaki K."/>
            <person name="Sugiura M."/>
            <person name="Burr B."/>
            <person name="Sasaki T."/>
        </authorList>
    </citation>
    <scope>NUCLEOTIDE SEQUENCE [LARGE SCALE GENOMIC DNA]</scope>
    <source>
        <strain evidence="2">cv. Nipponbare</strain>
    </source>
</reference>
<reference evidence="1 2" key="3">
    <citation type="journal article" date="2013" name="Rice">
        <title>Improvement of the Oryza sativa Nipponbare reference genome using next generation sequence and optical map data.</title>
        <authorList>
            <person name="Kawahara Y."/>
            <person name="de la Bastide M."/>
            <person name="Hamilton J.P."/>
            <person name="Kanamori H."/>
            <person name="McCombie W.R."/>
            <person name="Ouyang S."/>
            <person name="Schwartz D.C."/>
            <person name="Tanaka T."/>
            <person name="Wu J."/>
            <person name="Zhou S."/>
            <person name="Childs K.L."/>
            <person name="Davidson R.M."/>
            <person name="Lin H."/>
            <person name="Quesada-Ocampo L."/>
            <person name="Vaillancourt B."/>
            <person name="Sakai H."/>
            <person name="Lee S.S."/>
            <person name="Kim J."/>
            <person name="Numa H."/>
            <person name="Itoh T."/>
            <person name="Buell C.R."/>
            <person name="Matsumoto T."/>
        </authorList>
    </citation>
    <scope>NUCLEOTIDE SEQUENCE [LARGE SCALE GENOMIC DNA]</scope>
    <source>
        <strain evidence="2">cv. Nipponbare</strain>
    </source>
</reference>
<protein>
    <submittedName>
        <fullName evidence="1">Os01g0650950 protein</fullName>
    </submittedName>
</protein>
<evidence type="ECO:0000313" key="1">
    <source>
        <dbReference type="EMBL" id="BAS73444.1"/>
    </source>
</evidence>